<dbReference type="AlphaFoldDB" id="A0A8J6HQ48"/>
<keyword evidence="4" id="KW-0966">Cell projection</keyword>
<dbReference type="PANTHER" id="PTHR16011:SF0">
    <property type="entry name" value="INTRAFLAGELLAR TRANSPORT PROTEIN 57 HOMOLOG"/>
    <property type="match status" value="1"/>
</dbReference>
<name>A0A8J6HQ48_TENMO</name>
<dbReference type="PANTHER" id="PTHR16011">
    <property type="entry name" value="IFT57/HIPPI"/>
    <property type="match status" value="1"/>
</dbReference>
<evidence type="ECO:0000256" key="3">
    <source>
        <dbReference type="ARBA" id="ARBA00023069"/>
    </source>
</evidence>
<keyword evidence="7" id="KW-1185">Reference proteome</keyword>
<dbReference type="SUPFAM" id="SSF50729">
    <property type="entry name" value="PH domain-like"/>
    <property type="match status" value="1"/>
</dbReference>
<evidence type="ECO:0000313" key="6">
    <source>
        <dbReference type="EMBL" id="KAH0818006.1"/>
    </source>
</evidence>
<evidence type="ECO:0000256" key="4">
    <source>
        <dbReference type="ARBA" id="ARBA00023273"/>
    </source>
</evidence>
<sequence>MNNAFLSYNCACRYYFVVTKNPGEQFYLFALLASYLIGKIGINFQKPEEYDDPNDTIEKILQVVRENEIPVNFPANKLKQGVGEHVVYILDRLADKALAKHFTWQKPVPPEEKQEESEVINDESEINLDRVEEEMLAAYTDNSDEENLFLLDNVKVNKKEPQMTEIKINVSEEAWKLELERVLPHLKITIKNENRDWRSHLEQMKQYKSSVDSSLGVVKTQLEKLHKEISMTLDKVGNREKYLNRELENQLDDYRMLQDQLSKIKDAYKGISEGVAERNRELFRLTDRLETVKQQMEERGSSMTDGTPLVNIKKYMGKVKAEIVDMDVRIGILECILLQSKIRDEKNLETMSAAPGGRTGLAASPTNAVSLKSIEVPQALQSGEKFIKWDEDSGVGTPVTLRVDKNGFYLYWMDQNHEMDLLDIATVRDTRTGRYAKIPKDPKLRQIVTMGSQDTLEEKTVTVCCANDFVNMNFINFCCTRKEIARLWTDALMSLAYNLNQINGTTNMYLLKAYTKLILITDKTGKIPIKKYVRG</sequence>
<dbReference type="GO" id="GO:0042073">
    <property type="term" value="P:intraciliary transport"/>
    <property type="evidence" value="ECO:0007669"/>
    <property type="project" value="TreeGrafter"/>
</dbReference>
<dbReference type="Gene3D" id="2.30.29.240">
    <property type="match status" value="1"/>
</dbReference>
<dbReference type="GO" id="GO:0005815">
    <property type="term" value="C:microtubule organizing center"/>
    <property type="evidence" value="ECO:0007669"/>
    <property type="project" value="TreeGrafter"/>
</dbReference>
<accession>A0A8J6HQ48</accession>
<comment type="subcellular location">
    <subcellularLocation>
        <location evidence="1">Cell projection</location>
        <location evidence="1">Cilium</location>
    </subcellularLocation>
</comment>
<comment type="caution">
    <text evidence="6">The sequence shown here is derived from an EMBL/GenBank/DDBJ whole genome shotgun (WGS) entry which is preliminary data.</text>
</comment>
<evidence type="ECO:0000259" key="5">
    <source>
        <dbReference type="Pfam" id="PF17787"/>
    </source>
</evidence>
<dbReference type="GO" id="GO:0005794">
    <property type="term" value="C:Golgi apparatus"/>
    <property type="evidence" value="ECO:0007669"/>
    <property type="project" value="TreeGrafter"/>
</dbReference>
<comment type="similarity">
    <text evidence="2">Belongs to the IFT57 family.</text>
</comment>
<evidence type="ECO:0000256" key="1">
    <source>
        <dbReference type="ARBA" id="ARBA00004138"/>
    </source>
</evidence>
<organism evidence="6 7">
    <name type="scientific">Tenebrio molitor</name>
    <name type="common">Yellow mealworm beetle</name>
    <dbReference type="NCBI Taxonomy" id="7067"/>
    <lineage>
        <taxon>Eukaryota</taxon>
        <taxon>Metazoa</taxon>
        <taxon>Ecdysozoa</taxon>
        <taxon>Arthropoda</taxon>
        <taxon>Hexapoda</taxon>
        <taxon>Insecta</taxon>
        <taxon>Pterygota</taxon>
        <taxon>Neoptera</taxon>
        <taxon>Endopterygota</taxon>
        <taxon>Coleoptera</taxon>
        <taxon>Polyphaga</taxon>
        <taxon>Cucujiformia</taxon>
        <taxon>Tenebrionidae</taxon>
        <taxon>Tenebrio</taxon>
    </lineage>
</organism>
<evidence type="ECO:0000313" key="7">
    <source>
        <dbReference type="Proteomes" id="UP000719412"/>
    </source>
</evidence>
<dbReference type="Proteomes" id="UP000719412">
    <property type="component" value="Unassembled WGS sequence"/>
</dbReference>
<reference evidence="6" key="2">
    <citation type="submission" date="2021-08" db="EMBL/GenBank/DDBJ databases">
        <authorList>
            <person name="Eriksson T."/>
        </authorList>
    </citation>
    <scope>NUCLEOTIDE SEQUENCE</scope>
    <source>
        <strain evidence="6">Stoneville</strain>
        <tissue evidence="6">Whole head</tissue>
    </source>
</reference>
<proteinExistence type="inferred from homology"/>
<evidence type="ECO:0000256" key="2">
    <source>
        <dbReference type="ARBA" id="ARBA00009415"/>
    </source>
</evidence>
<dbReference type="CDD" id="cd13361">
    <property type="entry name" value="PH_PLC_beta"/>
    <property type="match status" value="1"/>
</dbReference>
<dbReference type="GO" id="GO:1905515">
    <property type="term" value="P:non-motile cilium assembly"/>
    <property type="evidence" value="ECO:0007669"/>
    <property type="project" value="TreeGrafter"/>
</dbReference>
<dbReference type="GO" id="GO:0005929">
    <property type="term" value="C:cilium"/>
    <property type="evidence" value="ECO:0007669"/>
    <property type="project" value="UniProtKB-SubCell"/>
</dbReference>
<gene>
    <name evidence="6" type="ORF">GEV33_004786</name>
</gene>
<reference evidence="6" key="1">
    <citation type="journal article" date="2020" name="J Insects Food Feed">
        <title>The yellow mealworm (Tenebrio molitor) genome: a resource for the emerging insects as food and feed industry.</title>
        <authorList>
            <person name="Eriksson T."/>
            <person name="Andere A."/>
            <person name="Kelstrup H."/>
            <person name="Emery V."/>
            <person name="Picard C."/>
        </authorList>
    </citation>
    <scope>NUCLEOTIDE SEQUENCE</scope>
    <source>
        <strain evidence="6">Stoneville</strain>
        <tissue evidence="6">Whole head</tissue>
    </source>
</reference>
<dbReference type="InterPro" id="IPR037862">
    <property type="entry name" value="PLC-beta_PH"/>
</dbReference>
<feature type="domain" description="PLC-beta PH" evidence="5">
    <location>
        <begin position="375"/>
        <end position="503"/>
    </location>
</feature>
<keyword evidence="3" id="KW-0969">Cilium</keyword>
<dbReference type="InterPro" id="IPR019530">
    <property type="entry name" value="Intra-flagellar_transport_57"/>
</dbReference>
<dbReference type="Pfam" id="PF10498">
    <property type="entry name" value="IFT57"/>
    <property type="match status" value="1"/>
</dbReference>
<dbReference type="EMBL" id="JABDTM020018455">
    <property type="protein sequence ID" value="KAH0818006.1"/>
    <property type="molecule type" value="Genomic_DNA"/>
</dbReference>
<dbReference type="Pfam" id="PF17787">
    <property type="entry name" value="PH_14"/>
    <property type="match status" value="1"/>
</dbReference>
<dbReference type="GO" id="GO:0030992">
    <property type="term" value="C:intraciliary transport particle B"/>
    <property type="evidence" value="ECO:0007669"/>
    <property type="project" value="TreeGrafter"/>
</dbReference>
<protein>
    <recommendedName>
        <fullName evidence="5">PLC-beta PH domain-containing protein</fullName>
    </recommendedName>
</protein>